<keyword evidence="4" id="KW-0732">Signal</keyword>
<organism evidence="6 7">
    <name type="scientific">Taibaiella soli</name>
    <dbReference type="NCBI Taxonomy" id="1649169"/>
    <lineage>
        <taxon>Bacteria</taxon>
        <taxon>Pseudomonadati</taxon>
        <taxon>Bacteroidota</taxon>
        <taxon>Chitinophagia</taxon>
        <taxon>Chitinophagales</taxon>
        <taxon>Chitinophagaceae</taxon>
        <taxon>Taibaiella</taxon>
    </lineage>
</organism>
<reference evidence="6 7" key="1">
    <citation type="submission" date="2018-06" db="EMBL/GenBank/DDBJ databases">
        <title>Mucibacter soli gen. nov., sp. nov., a new member of the family Chitinophagaceae producing mucin.</title>
        <authorList>
            <person name="Kim M.-K."/>
            <person name="Park S."/>
            <person name="Kim T.-S."/>
            <person name="Joung Y."/>
            <person name="Han J.-H."/>
            <person name="Kim S.B."/>
        </authorList>
    </citation>
    <scope>NUCLEOTIDE SEQUENCE [LARGE SCALE GENOMIC DNA]</scope>
    <source>
        <strain evidence="6 7">R1-15</strain>
    </source>
</reference>
<dbReference type="SMART" id="SM00228">
    <property type="entry name" value="PDZ"/>
    <property type="match status" value="2"/>
</dbReference>
<dbReference type="RefSeq" id="WP_110998179.1">
    <property type="nucleotide sequence ID" value="NZ_QKTW01000010.1"/>
</dbReference>
<dbReference type="PRINTS" id="PR00834">
    <property type="entry name" value="PROTEASES2C"/>
</dbReference>
<comment type="caution">
    <text evidence="6">The sequence shown here is derived from an EMBL/GenBank/DDBJ whole genome shotgun (WGS) entry which is preliminary data.</text>
</comment>
<sequence length="500" mass="53331">MKSRFFPVIITAALTSLLTLFVAAKFQNHMPFIAGEKQAQLPVNYTSFDNSSRAGATQVDFQNAAESSVKAVVHIKTATKARAVVAEDPFGSDMFGNLFGRREYLLPPQIGSGSGVIISPDGYIVTNNHVVSGADQVTVTFNDRYTSTAKVIATDPSTDIALLKVEEKNLPYMEFGNSDDVHLGQWVLAVGYPLSLDATVTAGIVSAKSRSIGINRTQASNAIESFIQTDAAVNPGNSGGALVNTSGQLIGINSAIASPTGSYAGYSYAIPANIVHKVTNDLMKYGSVQRGYLGIQYLDRRNISPEQLSSLGIDKTEGVYVADVIANGGAAKAGIQKGDFITQVNGVTVRTEPELLEQIARYKPGDNISVSYLRSGKTATSTVELKNMRGTTGVIKNESGSMKLLGASFRQLANDEMKKYGVNGGVMVTDPGNGTLARSTQIQKGFVVTAVNDRDIKTVSDIAQILNQTNNIQIAGFYPGRNGMYYYGISNIDANAINEQ</sequence>
<dbReference type="InterPro" id="IPR043504">
    <property type="entry name" value="Peptidase_S1_PA_chymotrypsin"/>
</dbReference>
<dbReference type="SUPFAM" id="SSF50494">
    <property type="entry name" value="Trypsin-like serine proteases"/>
    <property type="match status" value="1"/>
</dbReference>
<evidence type="ECO:0000256" key="4">
    <source>
        <dbReference type="SAM" id="SignalP"/>
    </source>
</evidence>
<comment type="similarity">
    <text evidence="1">Belongs to the peptidase S1C family.</text>
</comment>
<dbReference type="GO" id="GO:0006508">
    <property type="term" value="P:proteolysis"/>
    <property type="evidence" value="ECO:0007669"/>
    <property type="project" value="UniProtKB-KW"/>
</dbReference>
<proteinExistence type="inferred from homology"/>
<evidence type="ECO:0000313" key="6">
    <source>
        <dbReference type="EMBL" id="PZF73729.1"/>
    </source>
</evidence>
<dbReference type="PANTHER" id="PTHR22939:SF129">
    <property type="entry name" value="SERINE PROTEASE HTRA2, MITOCHONDRIAL"/>
    <property type="match status" value="1"/>
</dbReference>
<evidence type="ECO:0000256" key="1">
    <source>
        <dbReference type="ARBA" id="ARBA00010541"/>
    </source>
</evidence>
<protein>
    <submittedName>
        <fullName evidence="6">Serine protease</fullName>
    </submittedName>
</protein>
<dbReference type="CDD" id="cd06779">
    <property type="entry name" value="cpPDZ_Deg_HtrA-like"/>
    <property type="match status" value="1"/>
</dbReference>
<dbReference type="InterPro" id="IPR009003">
    <property type="entry name" value="Peptidase_S1_PA"/>
</dbReference>
<dbReference type="PROSITE" id="PS50106">
    <property type="entry name" value="PDZ"/>
    <property type="match status" value="1"/>
</dbReference>
<evidence type="ECO:0000256" key="3">
    <source>
        <dbReference type="ARBA" id="ARBA00022801"/>
    </source>
</evidence>
<evidence type="ECO:0000259" key="5">
    <source>
        <dbReference type="PROSITE" id="PS50106"/>
    </source>
</evidence>
<dbReference type="GO" id="GO:0004252">
    <property type="term" value="F:serine-type endopeptidase activity"/>
    <property type="evidence" value="ECO:0007669"/>
    <property type="project" value="InterPro"/>
</dbReference>
<dbReference type="PANTHER" id="PTHR22939">
    <property type="entry name" value="SERINE PROTEASE FAMILY S1C HTRA-RELATED"/>
    <property type="match status" value="1"/>
</dbReference>
<dbReference type="Pfam" id="PF13365">
    <property type="entry name" value="Trypsin_2"/>
    <property type="match status" value="1"/>
</dbReference>
<dbReference type="EMBL" id="QKTW01000010">
    <property type="protein sequence ID" value="PZF73729.1"/>
    <property type="molecule type" value="Genomic_DNA"/>
</dbReference>
<keyword evidence="2 6" id="KW-0645">Protease</keyword>
<feature type="chain" id="PRO_5015843834" evidence="4">
    <location>
        <begin position="25"/>
        <end position="500"/>
    </location>
</feature>
<keyword evidence="7" id="KW-1185">Reference proteome</keyword>
<name>A0A2W2BBY6_9BACT</name>
<dbReference type="Pfam" id="PF13180">
    <property type="entry name" value="PDZ_2"/>
    <property type="match status" value="1"/>
</dbReference>
<feature type="signal peptide" evidence="4">
    <location>
        <begin position="1"/>
        <end position="24"/>
    </location>
</feature>
<keyword evidence="3" id="KW-0378">Hydrolase</keyword>
<dbReference type="InterPro" id="IPR001940">
    <property type="entry name" value="Peptidase_S1C"/>
</dbReference>
<dbReference type="AlphaFoldDB" id="A0A2W2BBY6"/>
<accession>A0A2W2BBY6</accession>
<dbReference type="Gene3D" id="2.30.42.10">
    <property type="match status" value="2"/>
</dbReference>
<evidence type="ECO:0000313" key="7">
    <source>
        <dbReference type="Proteomes" id="UP000248745"/>
    </source>
</evidence>
<dbReference type="SUPFAM" id="SSF50156">
    <property type="entry name" value="PDZ domain-like"/>
    <property type="match status" value="2"/>
</dbReference>
<evidence type="ECO:0000256" key="2">
    <source>
        <dbReference type="ARBA" id="ARBA00022670"/>
    </source>
</evidence>
<dbReference type="InterPro" id="IPR001478">
    <property type="entry name" value="PDZ"/>
</dbReference>
<dbReference type="Proteomes" id="UP000248745">
    <property type="component" value="Unassembled WGS sequence"/>
</dbReference>
<gene>
    <name evidence="6" type="ORF">DN068_06960</name>
</gene>
<dbReference type="Gene3D" id="2.40.10.10">
    <property type="entry name" value="Trypsin-like serine proteases"/>
    <property type="match status" value="2"/>
</dbReference>
<feature type="domain" description="PDZ" evidence="5">
    <location>
        <begin position="282"/>
        <end position="350"/>
    </location>
</feature>
<dbReference type="InterPro" id="IPR036034">
    <property type="entry name" value="PDZ_sf"/>
</dbReference>
<dbReference type="OrthoDB" id="9758917at2"/>